<evidence type="ECO:0000256" key="1">
    <source>
        <dbReference type="SAM" id="SignalP"/>
    </source>
</evidence>
<keyword evidence="4" id="KW-1185">Reference proteome</keyword>
<dbReference type="InterPro" id="IPR008395">
    <property type="entry name" value="Agenet-like_dom"/>
</dbReference>
<dbReference type="CDD" id="cd04508">
    <property type="entry name" value="Tudor_SF"/>
    <property type="match status" value="2"/>
</dbReference>
<dbReference type="Pfam" id="PF05641">
    <property type="entry name" value="Agenet"/>
    <property type="match status" value="1"/>
</dbReference>
<dbReference type="EMBL" id="JAEQMY010000022">
    <property type="protein sequence ID" value="MBL0405443.1"/>
    <property type="molecule type" value="Genomic_DNA"/>
</dbReference>
<gene>
    <name evidence="3" type="ORF">JKG68_15850</name>
</gene>
<keyword evidence="1" id="KW-0732">Signal</keyword>
<feature type="domain" description="Tudor" evidence="2">
    <location>
        <begin position="22"/>
        <end position="78"/>
    </location>
</feature>
<protein>
    <recommendedName>
        <fullName evidence="2">Tudor domain-containing protein</fullName>
    </recommendedName>
</protein>
<evidence type="ECO:0000259" key="2">
    <source>
        <dbReference type="SMART" id="SM00333"/>
    </source>
</evidence>
<evidence type="ECO:0000313" key="4">
    <source>
        <dbReference type="Proteomes" id="UP000605848"/>
    </source>
</evidence>
<feature type="signal peptide" evidence="1">
    <location>
        <begin position="1"/>
        <end position="23"/>
    </location>
</feature>
<dbReference type="RefSeq" id="WP_202061274.1">
    <property type="nucleotide sequence ID" value="NZ_JAEQMY010000022.1"/>
</dbReference>
<organism evidence="3 4">
    <name type="scientific">Microvirga aerilata</name>
    <dbReference type="NCBI Taxonomy" id="670292"/>
    <lineage>
        <taxon>Bacteria</taxon>
        <taxon>Pseudomonadati</taxon>
        <taxon>Pseudomonadota</taxon>
        <taxon>Alphaproteobacteria</taxon>
        <taxon>Hyphomicrobiales</taxon>
        <taxon>Methylobacteriaceae</taxon>
        <taxon>Microvirga</taxon>
    </lineage>
</organism>
<feature type="chain" id="PRO_5037220741" description="Tudor domain-containing protein" evidence="1">
    <location>
        <begin position="24"/>
        <end position="124"/>
    </location>
</feature>
<accession>A0A936ZIY5</accession>
<dbReference type="InterPro" id="IPR002999">
    <property type="entry name" value="Tudor"/>
</dbReference>
<proteinExistence type="predicted"/>
<evidence type="ECO:0000313" key="3">
    <source>
        <dbReference type="EMBL" id="MBL0405443.1"/>
    </source>
</evidence>
<dbReference type="AlphaFoldDB" id="A0A936ZIY5"/>
<dbReference type="Gene3D" id="2.30.30.140">
    <property type="match status" value="2"/>
</dbReference>
<comment type="caution">
    <text evidence="3">The sequence shown here is derived from an EMBL/GenBank/DDBJ whole genome shotgun (WGS) entry which is preliminary data.</text>
</comment>
<dbReference type="Proteomes" id="UP000605848">
    <property type="component" value="Unassembled WGS sequence"/>
</dbReference>
<dbReference type="SMART" id="SM00333">
    <property type="entry name" value="TUDOR"/>
    <property type="match status" value="1"/>
</dbReference>
<dbReference type="SUPFAM" id="SSF63748">
    <property type="entry name" value="Tudor/PWWP/MBT"/>
    <property type="match status" value="1"/>
</dbReference>
<name>A0A936ZIY5_9HYPH</name>
<sequence>MKNSYKLGLIMMGLIAGMGSAHAQSKGDWVLAKYKGGGYWYPGVIQAVSGENITVAYDDGDRETLSVSAVRPYNWAIGGRVECNFKGAGKWYPGKIASLGGETIGINYDDGDRETTKTGRCRSQ</sequence>
<reference evidence="3" key="1">
    <citation type="submission" date="2021-01" db="EMBL/GenBank/DDBJ databases">
        <title>Microvirga sp.</title>
        <authorList>
            <person name="Kim M.K."/>
        </authorList>
    </citation>
    <scope>NUCLEOTIDE SEQUENCE</scope>
    <source>
        <strain evidence="3">5420S-16</strain>
    </source>
</reference>